<comment type="caution">
    <text evidence="1">The sequence shown here is derived from an EMBL/GenBank/DDBJ whole genome shotgun (WGS) entry which is preliminary data.</text>
</comment>
<gene>
    <name evidence="1" type="ORF">BLA29_008595</name>
</gene>
<evidence type="ECO:0000313" key="1">
    <source>
        <dbReference type="EMBL" id="OTF81277.1"/>
    </source>
</evidence>
<evidence type="ECO:0000313" key="2">
    <source>
        <dbReference type="Proteomes" id="UP000194236"/>
    </source>
</evidence>
<accession>A0A1Y3BMH1</accession>
<keyword evidence="2" id="KW-1185">Reference proteome</keyword>
<sequence>MEVFTPEEDLKTRHILHNKKSKINKQPMNVEEHQYQQYENHDNHLTLEKFYHIYEFYIDHSIGFPIQSL</sequence>
<name>A0A1Y3BMH1_EURMA</name>
<organism evidence="1 2">
    <name type="scientific">Euroglyphus maynei</name>
    <name type="common">Mayne's house dust mite</name>
    <dbReference type="NCBI Taxonomy" id="6958"/>
    <lineage>
        <taxon>Eukaryota</taxon>
        <taxon>Metazoa</taxon>
        <taxon>Ecdysozoa</taxon>
        <taxon>Arthropoda</taxon>
        <taxon>Chelicerata</taxon>
        <taxon>Arachnida</taxon>
        <taxon>Acari</taxon>
        <taxon>Acariformes</taxon>
        <taxon>Sarcoptiformes</taxon>
        <taxon>Astigmata</taxon>
        <taxon>Psoroptidia</taxon>
        <taxon>Analgoidea</taxon>
        <taxon>Pyroglyphidae</taxon>
        <taxon>Pyroglyphinae</taxon>
        <taxon>Euroglyphus</taxon>
    </lineage>
</organism>
<dbReference type="Proteomes" id="UP000194236">
    <property type="component" value="Unassembled WGS sequence"/>
</dbReference>
<dbReference type="EMBL" id="MUJZ01014437">
    <property type="protein sequence ID" value="OTF81277.1"/>
    <property type="molecule type" value="Genomic_DNA"/>
</dbReference>
<dbReference type="AlphaFoldDB" id="A0A1Y3BMH1"/>
<protein>
    <submittedName>
        <fullName evidence="1">Uncharacterized protein</fullName>
    </submittedName>
</protein>
<reference evidence="1 2" key="1">
    <citation type="submission" date="2017-03" db="EMBL/GenBank/DDBJ databases">
        <title>Genome Survey of Euroglyphus maynei.</title>
        <authorList>
            <person name="Arlian L.G."/>
            <person name="Morgan M.S."/>
            <person name="Rider S.D."/>
        </authorList>
    </citation>
    <scope>NUCLEOTIDE SEQUENCE [LARGE SCALE GENOMIC DNA]</scope>
    <source>
        <strain evidence="1">Arlian Lab</strain>
        <tissue evidence="1">Whole body</tissue>
    </source>
</reference>
<proteinExistence type="predicted"/>